<dbReference type="GO" id="GO:0005634">
    <property type="term" value="C:nucleus"/>
    <property type="evidence" value="ECO:0007669"/>
    <property type="project" value="Ensembl"/>
</dbReference>
<dbReference type="GO" id="GO:0042813">
    <property type="term" value="F:Wnt receptor activity"/>
    <property type="evidence" value="ECO:0007669"/>
    <property type="project" value="Ensembl"/>
</dbReference>
<dbReference type="FunFam" id="2.60.60.20:FF:000012">
    <property type="entry name" value="polycystin-1 isoform X2"/>
    <property type="match status" value="1"/>
</dbReference>
<feature type="domain" description="PKD" evidence="19">
    <location>
        <begin position="1357"/>
        <end position="1414"/>
    </location>
</feature>
<dbReference type="GO" id="GO:0070062">
    <property type="term" value="C:extracellular exosome"/>
    <property type="evidence" value="ECO:0007669"/>
    <property type="project" value="Ensembl"/>
</dbReference>
<dbReference type="InterPro" id="IPR013783">
    <property type="entry name" value="Ig-like_fold"/>
</dbReference>
<dbReference type="InterPro" id="IPR000483">
    <property type="entry name" value="Cys-rich_flank_reg_C"/>
</dbReference>
<dbReference type="GO" id="GO:0021510">
    <property type="term" value="P:spinal cord development"/>
    <property type="evidence" value="ECO:0007669"/>
    <property type="project" value="Ensembl"/>
</dbReference>
<feature type="domain" description="PKD" evidence="19">
    <location>
        <begin position="1706"/>
        <end position="1756"/>
    </location>
</feature>
<dbReference type="PROSITE" id="PS50041">
    <property type="entry name" value="C_TYPE_LECTIN_2"/>
    <property type="match status" value="1"/>
</dbReference>
<dbReference type="GO" id="GO:0034405">
    <property type="term" value="P:response to fluid shear stress"/>
    <property type="evidence" value="ECO:0007669"/>
    <property type="project" value="Ensembl"/>
</dbReference>
<keyword evidence="14" id="KW-0966">Cell projection</keyword>
<dbReference type="SMART" id="SM00082">
    <property type="entry name" value="LRRCT"/>
    <property type="match status" value="1"/>
</dbReference>
<keyword evidence="9 17" id="KW-1133">Transmembrane helix</keyword>
<evidence type="ECO:0000256" key="4">
    <source>
        <dbReference type="ARBA" id="ARBA00022475"/>
    </source>
</evidence>
<feature type="domain" description="GAIN-B" evidence="21">
    <location>
        <begin position="2731"/>
        <end position="2925"/>
    </location>
</feature>
<evidence type="ECO:0000256" key="1">
    <source>
        <dbReference type="ARBA" id="ARBA00004138"/>
    </source>
</evidence>
<dbReference type="GO" id="GO:0031514">
    <property type="term" value="C:motile cilium"/>
    <property type="evidence" value="ECO:0007669"/>
    <property type="project" value="Ensembl"/>
</dbReference>
<dbReference type="SMART" id="SM00308">
    <property type="entry name" value="LH2"/>
    <property type="match status" value="1"/>
</dbReference>
<dbReference type="GO" id="GO:0030155">
    <property type="term" value="P:regulation of cell adhesion"/>
    <property type="evidence" value="ECO:0007669"/>
    <property type="project" value="Ensembl"/>
</dbReference>
<keyword evidence="5" id="KW-0433">Leucine-rich repeat</keyword>
<dbReference type="InterPro" id="IPR046791">
    <property type="entry name" value="Polycystin_dom"/>
</dbReference>
<dbReference type="SUPFAM" id="SSF49723">
    <property type="entry name" value="Lipase/lipooxygenase domain (PLAT/LH2 domain)"/>
    <property type="match status" value="1"/>
</dbReference>
<evidence type="ECO:0000256" key="5">
    <source>
        <dbReference type="ARBA" id="ARBA00022614"/>
    </source>
</evidence>
<feature type="transmembrane region" description="Helical" evidence="17">
    <location>
        <begin position="3807"/>
        <end position="3827"/>
    </location>
</feature>
<dbReference type="SUPFAM" id="SSF56436">
    <property type="entry name" value="C-type lectin-like"/>
    <property type="match status" value="1"/>
</dbReference>
<evidence type="ECO:0000256" key="15">
    <source>
        <dbReference type="PROSITE-ProRule" id="PRU00152"/>
    </source>
</evidence>
<dbReference type="GO" id="GO:0005794">
    <property type="term" value="C:Golgi apparatus"/>
    <property type="evidence" value="ECO:0007669"/>
    <property type="project" value="Ensembl"/>
</dbReference>
<dbReference type="GO" id="GO:0001502">
    <property type="term" value="P:cartilage condensation"/>
    <property type="evidence" value="ECO:0007669"/>
    <property type="project" value="Ensembl"/>
</dbReference>
<dbReference type="CDD" id="cd00146">
    <property type="entry name" value="PKD"/>
    <property type="match status" value="13"/>
</dbReference>
<dbReference type="InterPro" id="IPR003591">
    <property type="entry name" value="Leu-rich_rpt_typical-subtyp"/>
</dbReference>
<dbReference type="InterPro" id="IPR014010">
    <property type="entry name" value="REJ_dom"/>
</dbReference>
<dbReference type="GO" id="GO:0021915">
    <property type="term" value="P:neural tube development"/>
    <property type="evidence" value="ECO:0007669"/>
    <property type="project" value="Ensembl"/>
</dbReference>
<dbReference type="GO" id="GO:0098609">
    <property type="term" value="P:cell-cell adhesion"/>
    <property type="evidence" value="ECO:0007669"/>
    <property type="project" value="Ensembl"/>
</dbReference>
<dbReference type="GO" id="GO:0048806">
    <property type="term" value="P:genitalia development"/>
    <property type="evidence" value="ECO:0007669"/>
    <property type="project" value="Ensembl"/>
</dbReference>
<dbReference type="InterPro" id="IPR000434">
    <property type="entry name" value="PC1"/>
</dbReference>
<accession>A0A8B9I5F4</accession>
<dbReference type="GO" id="GO:0072177">
    <property type="term" value="P:mesonephric duct development"/>
    <property type="evidence" value="ECO:0007669"/>
    <property type="project" value="Ensembl"/>
</dbReference>
<dbReference type="GO" id="GO:0043588">
    <property type="term" value="P:skin development"/>
    <property type="evidence" value="ECO:0007669"/>
    <property type="project" value="Ensembl"/>
</dbReference>
<feature type="compositionally biased region" description="Low complexity" evidence="16">
    <location>
        <begin position="4038"/>
        <end position="4050"/>
    </location>
</feature>
<reference evidence="24" key="2">
    <citation type="submission" date="2025-09" db="UniProtKB">
        <authorList>
            <consortium name="Ensembl"/>
        </authorList>
    </citation>
    <scope>IDENTIFICATION</scope>
</reference>
<feature type="domain" description="PKD" evidence="19">
    <location>
        <begin position="1444"/>
        <end position="1505"/>
    </location>
</feature>
<evidence type="ECO:0000259" key="22">
    <source>
        <dbReference type="PROSITE" id="PS51111"/>
    </source>
</evidence>
<dbReference type="Pfam" id="PF00801">
    <property type="entry name" value="PKD"/>
    <property type="match status" value="13"/>
</dbReference>
<dbReference type="PROSITE" id="PS51111">
    <property type="entry name" value="REJ"/>
    <property type="match status" value="1"/>
</dbReference>
<dbReference type="InterPro" id="IPR042060">
    <property type="entry name" value="PLAT_polycystin1"/>
</dbReference>
<evidence type="ECO:0000256" key="11">
    <source>
        <dbReference type="ARBA" id="ARBA00023136"/>
    </source>
</evidence>
<evidence type="ECO:0000256" key="9">
    <source>
        <dbReference type="ARBA" id="ARBA00022989"/>
    </source>
</evidence>
<feature type="domain" description="WSC" evidence="23">
    <location>
        <begin position="99"/>
        <end position="192"/>
    </location>
</feature>
<feature type="region of interest" description="Disordered" evidence="16">
    <location>
        <begin position="4020"/>
        <end position="4050"/>
    </location>
</feature>
<dbReference type="GO" id="GO:0140494">
    <property type="term" value="C:migrasome"/>
    <property type="evidence" value="ECO:0007669"/>
    <property type="project" value="Ensembl"/>
</dbReference>
<dbReference type="PROSITE" id="PS50221">
    <property type="entry name" value="GAIN_B"/>
    <property type="match status" value="1"/>
</dbReference>
<dbReference type="GO" id="GO:0061136">
    <property type="term" value="P:regulation of proteasomal protein catabolic process"/>
    <property type="evidence" value="ECO:0007669"/>
    <property type="project" value="Ensembl"/>
</dbReference>
<evidence type="ECO:0000259" key="21">
    <source>
        <dbReference type="PROSITE" id="PS50221"/>
    </source>
</evidence>
<feature type="transmembrane region" description="Helical" evidence="17">
    <location>
        <begin position="3474"/>
        <end position="3493"/>
    </location>
</feature>
<feature type="transmembrane region" description="Helical" evidence="17">
    <location>
        <begin position="3184"/>
        <end position="3206"/>
    </location>
</feature>
<feature type="domain" description="PKD" evidence="19">
    <location>
        <begin position="910"/>
        <end position="994"/>
    </location>
</feature>
<dbReference type="CDD" id="cd01752">
    <property type="entry name" value="PLAT_polycystin"/>
    <property type="match status" value="1"/>
</dbReference>
<dbReference type="InterPro" id="IPR013122">
    <property type="entry name" value="PKD1_2_channel"/>
</dbReference>
<dbReference type="SUPFAM" id="SSF52058">
    <property type="entry name" value="L domain-like"/>
    <property type="match status" value="1"/>
</dbReference>
<dbReference type="SMART" id="SM00369">
    <property type="entry name" value="LRR_TYP"/>
    <property type="match status" value="1"/>
</dbReference>
<dbReference type="GO" id="GO:0016323">
    <property type="term" value="C:basolateral plasma membrane"/>
    <property type="evidence" value="ECO:0007669"/>
    <property type="project" value="Ensembl"/>
</dbReference>
<evidence type="ECO:0000256" key="7">
    <source>
        <dbReference type="ARBA" id="ARBA00022729"/>
    </source>
</evidence>
<dbReference type="GO" id="GO:0072205">
    <property type="term" value="P:metanephric collecting duct development"/>
    <property type="evidence" value="ECO:0007669"/>
    <property type="project" value="Ensembl"/>
</dbReference>
<dbReference type="InterPro" id="IPR057244">
    <property type="entry name" value="GAIN_B"/>
</dbReference>
<reference evidence="24" key="1">
    <citation type="submission" date="2025-08" db="UniProtKB">
        <authorList>
            <consortium name="Ensembl"/>
        </authorList>
    </citation>
    <scope>IDENTIFICATION</scope>
</reference>
<dbReference type="SMART" id="SM00089">
    <property type="entry name" value="PKD"/>
    <property type="match status" value="15"/>
</dbReference>
<feature type="domain" description="PKD" evidence="19">
    <location>
        <begin position="1108"/>
        <end position="1165"/>
    </location>
</feature>
<dbReference type="Pfam" id="PF02010">
    <property type="entry name" value="REJ"/>
    <property type="match status" value="1"/>
</dbReference>
<dbReference type="PROSITE" id="PS51450">
    <property type="entry name" value="LRR"/>
    <property type="match status" value="1"/>
</dbReference>
<dbReference type="SMART" id="SM00303">
    <property type="entry name" value="GPS"/>
    <property type="match status" value="1"/>
</dbReference>
<feature type="domain" description="PKD" evidence="19">
    <location>
        <begin position="1012"/>
        <end position="1074"/>
    </location>
</feature>
<dbReference type="PROSITE" id="PS51212">
    <property type="entry name" value="WSC"/>
    <property type="match status" value="1"/>
</dbReference>
<feature type="transmembrane region" description="Helical" evidence="17">
    <location>
        <begin position="3143"/>
        <end position="3164"/>
    </location>
</feature>
<dbReference type="GO" id="GO:0007259">
    <property type="term" value="P:cell surface receptor signaling pathway via JAK-STAT"/>
    <property type="evidence" value="ECO:0007669"/>
    <property type="project" value="Ensembl"/>
</dbReference>
<proteinExistence type="inferred from homology"/>
<feature type="compositionally biased region" description="Basic residues" evidence="16">
    <location>
        <begin position="4199"/>
        <end position="4216"/>
    </location>
</feature>
<keyword evidence="7" id="KW-0732">Signal</keyword>
<feature type="compositionally biased region" description="Low complexity" evidence="16">
    <location>
        <begin position="4152"/>
        <end position="4172"/>
    </location>
</feature>
<protein>
    <submittedName>
        <fullName evidence="24">Polycystin 1, transient receptor potential channel interacting</fullName>
    </submittedName>
</protein>
<dbReference type="GO" id="GO:0001889">
    <property type="term" value="P:liver development"/>
    <property type="evidence" value="ECO:0007669"/>
    <property type="project" value="Ensembl"/>
</dbReference>
<dbReference type="PANTHER" id="PTHR46730:SF3">
    <property type="entry name" value="POLYCYSTIN-1"/>
    <property type="match status" value="1"/>
</dbReference>
<feature type="domain" description="PKD" evidence="19">
    <location>
        <begin position="1279"/>
        <end position="1339"/>
    </location>
</feature>
<dbReference type="GO" id="GO:0051290">
    <property type="term" value="P:protein heterotetramerization"/>
    <property type="evidence" value="ECO:0007669"/>
    <property type="project" value="Ensembl"/>
</dbReference>
<evidence type="ECO:0000256" key="12">
    <source>
        <dbReference type="ARBA" id="ARBA00023157"/>
    </source>
</evidence>
<dbReference type="Gene3D" id="2.60.40.10">
    <property type="entry name" value="Immunoglobulins"/>
    <property type="match status" value="10"/>
</dbReference>
<dbReference type="GO" id="GO:0060428">
    <property type="term" value="P:lung epithelium development"/>
    <property type="evidence" value="ECO:0007669"/>
    <property type="project" value="Ensembl"/>
</dbReference>
<feature type="domain" description="PKD" evidence="19">
    <location>
        <begin position="832"/>
        <end position="888"/>
    </location>
</feature>
<dbReference type="GO" id="GO:0071941">
    <property type="term" value="P:nitrogen cycle metabolic process"/>
    <property type="evidence" value="ECO:0007669"/>
    <property type="project" value="Ensembl"/>
</dbReference>
<dbReference type="NCBIfam" id="TIGR00864">
    <property type="entry name" value="PCC"/>
    <property type="match status" value="1"/>
</dbReference>
<dbReference type="InterPro" id="IPR016186">
    <property type="entry name" value="C-type_lectin-like/link_sf"/>
</dbReference>
<dbReference type="GO" id="GO:0140416">
    <property type="term" value="F:transcription regulator inhibitor activity"/>
    <property type="evidence" value="ECO:0007669"/>
    <property type="project" value="Ensembl"/>
</dbReference>
<feature type="domain" description="PLAT" evidence="20">
    <location>
        <begin position="2980"/>
        <end position="3095"/>
    </location>
</feature>
<dbReference type="GO" id="GO:0045944">
    <property type="term" value="P:positive regulation of transcription by RNA polymerase II"/>
    <property type="evidence" value="ECO:0007669"/>
    <property type="project" value="Ensembl"/>
</dbReference>
<evidence type="ECO:0000256" key="10">
    <source>
        <dbReference type="ARBA" id="ARBA00023069"/>
    </source>
</evidence>
<dbReference type="GO" id="GO:0072237">
    <property type="term" value="P:metanephric proximal tubule development"/>
    <property type="evidence" value="ECO:0007669"/>
    <property type="project" value="Ensembl"/>
</dbReference>
<comment type="similarity">
    <text evidence="3">Belongs to the polycystin family.</text>
</comment>
<dbReference type="SMART" id="SM00034">
    <property type="entry name" value="CLECT"/>
    <property type="match status" value="1"/>
</dbReference>
<dbReference type="GO" id="GO:0005783">
    <property type="term" value="C:endoplasmic reticulum"/>
    <property type="evidence" value="ECO:0007669"/>
    <property type="project" value="Ensembl"/>
</dbReference>
<dbReference type="GO" id="GO:0160040">
    <property type="term" value="P:mitocytosis"/>
    <property type="evidence" value="ECO:0007669"/>
    <property type="project" value="Ensembl"/>
</dbReference>
<evidence type="ECO:0000256" key="13">
    <source>
        <dbReference type="ARBA" id="ARBA00023180"/>
    </source>
</evidence>
<feature type="domain" description="PKD" evidence="19">
    <location>
        <begin position="218"/>
        <end position="258"/>
    </location>
</feature>
<dbReference type="GO" id="GO:2000045">
    <property type="term" value="P:regulation of G1/S transition of mitotic cell cycle"/>
    <property type="evidence" value="ECO:0007669"/>
    <property type="project" value="Ensembl"/>
</dbReference>
<sequence>EISVLDVQTFRSLTSLAKLDISHNKISTLEDGIFDNLFNLSEINLSWNPFFCDCKLSWLPRWVEDRKVTVLQASDTRCAQPPAVANLSLFNVSFVNTTCAQYITCLTSNHTGDAELVILFTSALPGNLTEETCSALCYAEGQEYGGFSTQGQCLCGSAHELNSSSSCLLFCTEHLPGQACSGPSLVHFPFEAQLSVSFTGLQPRYGLHQAVLFNVSIPIAVSTLQWDFGDQTEVLNTTGNAVVHRYALPGQYNVTATLFVGTRFTYVQAEVEVVASPQKLELQCPSLIKTNESLDIRIRNRGGSGLTVLYGITAEAGELAVHPMCPPDGLVFPGNNHCYRLVVEKAEWLEAQQHCQEHGNGELAFVSSPEIQGFLVAHVIRSLDVWIGFNDFASTGAQQRGEGFNLESCQNWLPGEPHPSNADHCVRMGPTGQCNTDLCMAKHSYVCEYKPTGVLLDAENFLVGNPVFETHVALKNVTEDVLSAPLQTGEVMVFPELAFRHEGYLTALEFVTQDLHQPVQVRFQVHRPIDGEGETSLNTSAVVRADATRHNESQPSYQLIKEFLFTVPAGPSSPYLVTFRKEDIFVRAKDVFSIQHSAGLGSFLQCQPSPTSPYRTNFFSTNASGWALGPSASSAGATWINNTVCSLRVRYAEEQRVPVISPHNTGLEQPGHYTVRASVDNGPFSANLSCTFWVASRVSGLRVVHPAPQGGKVYVPSNHTALLVKLSSGANATARWLGDNHTVPFEGSCPAAVALLTADCARETNDTWFAVLSLSGLREGASSHVLVAENAVSSQNITVVVKVEEPIRGLRATPDPESRVLLNTRSYVPVMEAGSDVTFRWTVDDKPSFTFYNVVFNVIYQSPAVYKLSLTASNHVSNFTVNYNVTVEMMNKMKNLTVLGVLPVLPQNSTVEFTARVQVDSAVDALWDFGDDVQETYQFKPPYNKSFLVPDPSVHEVVIEHNVSHVYEHPGEYALVVQVSNQFENLTHLAPVHIHSYLIDVKMEAEEDVLVVSRPVTFRASALPSPYGVWYTWDFGDGSLLLTVSQPTVTYSYSRRGVYNITVSVNNTISSVETVECYQVFEEITGLRVSVDEAAELGAAVTVNASVQTGDSITWIFDMGDGTVLRSQVPVVEHVYTKDINCTVNVTALNPVNSVSQAVPVRIFVLEVLKIDPTSCILEHPDVQLTAYVTGNPEEYIFDWTFGDGSSNVTVSGDPVVMHNFTRSGTFLLSLTLSSRFNKAHYFTSVCVEPEIVNVTLLPSKQFVRLGEESSFQVSAMPPYQYRYRWDFGNNESTRSSGTEVTYTYKNTGVFLVTVTVSNNVSFNNDTAFVEVQEPIGVAKIEYNGTRVLELNQIYLFSASMNGTKVNYFWDFGDGTTQPGQITTHSYNNTGHYTISVTGRNDVSSNETRIDVTVKRRLQGITINASRTVVPLNGSVSFVSTLVAGSAIRYSWILCDRCTPIQGSSTISYTFRSVGTFNVIVTAENEISSLQDSIYVYVLEQIEGLQVASSDLVDDIYFPTNKTLHLQAVVREGTNISYSWVAQKDGHAVQTFTGKTFSLNILEAGNYTVYLKATNMLGCATANKTLEFIESLGLLKPYAFPNPVAINASVNISATITSGTGITYVWYLEDGFSPVTSEPFIIHSFQSPGTMEVIVGAENKLDSTNATIYVCVEEVIEGLSIGTAELDCRYVSSGSTVVFEGELQKGTEVTWLWEVPNGTLTGQSVAVTFPTAGLYTVYLNASNDISWALASRNISVLDRIQGLEVLASKKVVEPGEQVTFVIRMVSGTSVSYLVSISGDYSVVLNGSKYTHEFTKSGDYLVTVTVQNQISIAHAQVLISVLEAVRDVRLLNCCERGVPTGTEKSFSAQVGSGSRVSFSWQFSLWKEQGRSVVTMAGESVSYTPEAAGLLEIYLRAFNDLGGVNITRTIQVQDPIVHVSLTASNAFVNRTALFEAVVVPSARGVEFLWTFGDGSSTQMTRVAVANYSYLSPGDYLVEVNATNLISFLTARLTVTVRVLECEEPEVELALPPQVVMKRSQRNYLEAQLDLRGCIKYQTEHLWEIYRAPSCLSLDESSRIHLPNVDVNRPQLVIPKLALEVGNYCFVFIVSFGDTPLSKSIFANVTMIPSKLVPIIDGGSYRVWSNTQDLILDGEKSYDPNLEDGEQTPLFYQWSCTFSSKQSSAAGCSLNFSAKGGNVTIPKAVLEADVEYTFNLTVWKEGMNPEATNQTVFIKRGGVPIVSLECVSCKAQSVYEVSKSSYVYLEGTCQNCHNDSKLGRWAAHSFKNKSLILDKRTTSTGDTGMNLVLRQGALKDGEGYTFTLHITDLTTGEEGFASIDLLPNQPPVGGSCRLFPKGPLRALMAKVHFECTGWRDTENVDDPLVYILLASRRRAGHYHEFCVYKGSRAEHSAFLPPGFQESGFVVSVSVLVQDQLGATVVAVNRSMEIGLPRGFPSLSYWLYNQTDTVLQGLVKQGDPQQVIEYSLALITILNEYERSELLEPETGNEFELRTWTRNNITETLNSLNVNTVDDIQQISAALAQCTVVSKEMVCKSCLTRTLNKLETMMTILQGETTQGTVTPTGIADNILNITGDLIHLVNTVSQESKPQELLADSHNLLLAPKAYNLSSSLMRILMKSRVLNEEPLELVGGEIKATGKRSDPFNLLCYENTPNCQFSIPQAFNTTLSNLTDVIQVMFQVDSNPFPFGYISNYTVSTKVASMEFQTHNGVQIPIGSLDSEKAITVMVSNNTDADNLAAGTEVIEARTSVNLIVTMESNNREAGLHFRLTYKVLNDHYVASEPEPFIMAYLHHEPEPNEYNCTASKKISLEALSGDDHKLYTFFTSPLTDDTIQKYYFNITNHFSWSPVEVTLGLYTSLCQYFSEQERRWKTEGIVPLEETRPDQAVCLTQHLTAFGASLFVPPNSVQFIFPAPGPGLNYIVLLTCAVCFVTYSVAALIVHKLDMIDINRVGVIPFCGKNGLYKYEILVKTGWGRGSGTTAHVGIALYGVDNKSGHRHLDGENAFHRNSLDVFQIATERNLGSIWRIRIWHDNKGLSPSWYLQHVIVRDLQSSKSYFFLVNDWLSVESEENDGMVEKEVYAASECSLRSFSRIFIAELQRGFFEKHVWLSMWDRPPRSRFTRVQRATCCSLLVFLFLCANAVWYGMVGNVHLSNGAISNLVPVNVDTVAVGLVSSVVVYPLYLVILFLFRMARGKVSINHTLTHSDQQSLEIDNYLDSSILDSSFPTFPGLRAERRAFLVLPVLLTAHRALFSRSLVRWPSSEALLSWPDLLSDPSIMGNTIQKLKRGRASRHLGLEAPLAAEEDSLSLGVHQGQPRYFSASGGCEQRCSVPGLELTPQHPHSSPTAPLCLGSSSVFGEKVETVMMQKLNDKGQGMAAPPREVSRSAKSTWTGTRAVPSGSTVGPRGRAGAFGDGQGPWKRLLPPWCSYLAHGISLFLFATSTGVSVWIGVGFSSSVALMWLISGIFSFLASFLVWEPLKVLLEALYFSLVAKRLHPEEDDTLVEHPFVEHVSEKISKVRPPQGFALFQAKEEARKVKLLHRMLKNFLIYMMFLLVILLTNYGDATRNSRAFLLQSSIKQQLGSSEFLRIKRSDQFWVWMSQVFLPYLYNNRSGQESHSTTLGAARLRQLRLQEGRGAAARGPAVTCWGGGTRTGAVLSPALTPWLFFLCRVWYWGYISFYDTGGYIQELGASLEESRGRSRAVFVELMQYNPSVDLHAAITLQLEFLGAGQAVAALTISPFPLLRLSGGVTLQLLMMVFLMVFVVYFVVSESLSIKKEGRAYFTLWGNYGQWVFILLTTCTVVVHLSQATLADQQWLKYLNNRKGFTNFYQVAFLNTIFSTLAASLLFLLTVQAAQQLRFVRQWSVFGKTFQKSMKELTAAGLAFVVLLLAYAQLGFLVSTSFLLLLGVLPTNLRPGPPESSGLYYLFCTSYIILEVWIVLRLFTVVLVYSYREMHFELYRPAFEPQDYEMVELFVRRLKMWMGFSKAKEFRHKVRFEGMEPLPSRDSSDSKSFRGPTPSAASDSSRASTSSSQLDGLSLVLSARDSLEVDADIQRLLSLFEMLLAQFDRVNQVTEDVYRIEHQLEGSQSRRCRKRHAQGAEDVLSRYCAGSAEQGPSPEISSDMDLQPPRDAPLSPQSPAAPPGSRGSVPSRLLRASRGVSAAASLLPPHKAHAALAPAVKKKRPLRAKNRVHPTVK</sequence>
<keyword evidence="13" id="KW-0325">Glycoprotein</keyword>
<dbReference type="GO" id="GO:0048754">
    <property type="term" value="P:branching morphogenesis of an epithelial tube"/>
    <property type="evidence" value="ECO:0007669"/>
    <property type="project" value="Ensembl"/>
</dbReference>
<dbReference type="InterPro" id="IPR035986">
    <property type="entry name" value="PKD_dom_sf"/>
</dbReference>
<dbReference type="InterPro" id="IPR006228">
    <property type="entry name" value="Polycystin_cat"/>
</dbReference>
<dbReference type="PROSITE" id="PS50095">
    <property type="entry name" value="PLAT"/>
    <property type="match status" value="1"/>
</dbReference>
<dbReference type="InterPro" id="IPR002859">
    <property type="entry name" value="PKD/REJ-like"/>
</dbReference>
<dbReference type="GO" id="GO:0060236">
    <property type="term" value="P:regulation of mitotic spindle organization"/>
    <property type="evidence" value="ECO:0007669"/>
    <property type="project" value="Ensembl"/>
</dbReference>
<keyword evidence="6 17" id="KW-0812">Transmembrane</keyword>
<dbReference type="PRINTS" id="PR00500">
    <property type="entry name" value="POLYCYSTIN1"/>
</dbReference>
<dbReference type="InterPro" id="IPR000203">
    <property type="entry name" value="GPS"/>
</dbReference>
<keyword evidence="11 17" id="KW-0472">Membrane</keyword>
<feature type="transmembrane region" description="Helical" evidence="17">
    <location>
        <begin position="3896"/>
        <end position="3923"/>
    </location>
</feature>
<dbReference type="PANTHER" id="PTHR46730">
    <property type="entry name" value="POLYCYSTIN-1"/>
    <property type="match status" value="1"/>
</dbReference>
<dbReference type="CDD" id="cd00037">
    <property type="entry name" value="CLECT"/>
    <property type="match status" value="1"/>
</dbReference>
<dbReference type="Gene3D" id="3.80.10.10">
    <property type="entry name" value="Ribonuclease Inhibitor"/>
    <property type="match status" value="1"/>
</dbReference>
<keyword evidence="10" id="KW-0969">Cilium</keyword>
<dbReference type="InterPro" id="IPR022409">
    <property type="entry name" value="PKD/Chitinase_dom"/>
</dbReference>
<evidence type="ECO:0000256" key="2">
    <source>
        <dbReference type="ARBA" id="ARBA00004651"/>
    </source>
</evidence>
<dbReference type="InterPro" id="IPR001304">
    <property type="entry name" value="C-type_lectin-like"/>
</dbReference>
<comment type="subcellular location">
    <subcellularLocation>
        <location evidence="2">Cell membrane</location>
        <topology evidence="2">Multi-pass membrane protein</topology>
    </subcellularLocation>
    <subcellularLocation>
        <location evidence="1">Cell projection</location>
        <location evidence="1">Cilium</location>
    </subcellularLocation>
</comment>
<evidence type="ECO:0000259" key="20">
    <source>
        <dbReference type="PROSITE" id="PS50095"/>
    </source>
</evidence>
<dbReference type="Ensembl" id="ENSABRT00000014698.1">
    <property type="protein sequence ID" value="ENSABRP00000010285.1"/>
    <property type="gene ID" value="ENSABRG00000008867.1"/>
</dbReference>
<feature type="transmembrane region" description="Helical" evidence="17">
    <location>
        <begin position="3847"/>
        <end position="3870"/>
    </location>
</feature>
<dbReference type="GeneTree" id="ENSGT00940000158702"/>
<dbReference type="GO" id="GO:0009986">
    <property type="term" value="C:cell surface"/>
    <property type="evidence" value="ECO:0007669"/>
    <property type="project" value="Ensembl"/>
</dbReference>
<evidence type="ECO:0000259" key="18">
    <source>
        <dbReference type="PROSITE" id="PS50041"/>
    </source>
</evidence>
<evidence type="ECO:0000256" key="17">
    <source>
        <dbReference type="SAM" id="Phobius"/>
    </source>
</evidence>
<dbReference type="InterPro" id="IPR016187">
    <property type="entry name" value="CTDL_fold"/>
</dbReference>
<feature type="transmembrane region" description="Helical" evidence="17">
    <location>
        <begin position="3943"/>
        <end position="3970"/>
    </location>
</feature>
<dbReference type="Pfam" id="PF20519">
    <property type="entry name" value="Polycystin_dom"/>
    <property type="match status" value="2"/>
</dbReference>
<dbReference type="InterPro" id="IPR032675">
    <property type="entry name" value="LRR_dom_sf"/>
</dbReference>
<name>A0A8B9I5F4_9AVES</name>
<dbReference type="GO" id="GO:0006611">
    <property type="term" value="P:protein export from nucleus"/>
    <property type="evidence" value="ECO:0007669"/>
    <property type="project" value="Ensembl"/>
</dbReference>
<feature type="transmembrane region" description="Helical" evidence="17">
    <location>
        <begin position="3446"/>
        <end position="3468"/>
    </location>
</feature>
<feature type="domain" description="PKD" evidence="19">
    <location>
        <begin position="1933"/>
        <end position="2016"/>
    </location>
</feature>
<evidence type="ECO:0000313" key="25">
    <source>
        <dbReference type="Proteomes" id="UP000694426"/>
    </source>
</evidence>
<evidence type="ECO:0000256" key="3">
    <source>
        <dbReference type="ARBA" id="ARBA00007200"/>
    </source>
</evidence>
<dbReference type="InterPro" id="IPR000601">
    <property type="entry name" value="PKD_dom"/>
</dbReference>
<dbReference type="Pfam" id="PF01477">
    <property type="entry name" value="PLAT"/>
    <property type="match status" value="1"/>
</dbReference>
<feature type="region of interest" description="Disordered" evidence="16">
    <location>
        <begin position="3389"/>
        <end position="3426"/>
    </location>
</feature>
<keyword evidence="25" id="KW-1185">Reference proteome</keyword>
<dbReference type="PROSITE" id="PS50093">
    <property type="entry name" value="PKD"/>
    <property type="match status" value="12"/>
</dbReference>
<comment type="caution">
    <text evidence="15">Lacks conserved residue(s) required for the propagation of feature annotation.</text>
</comment>
<evidence type="ECO:0000256" key="6">
    <source>
        <dbReference type="ARBA" id="ARBA00022692"/>
    </source>
</evidence>
<dbReference type="Gene3D" id="2.60.60.20">
    <property type="entry name" value="PLAT/LH2 domain"/>
    <property type="match status" value="1"/>
</dbReference>
<dbReference type="GO" id="GO:0001568">
    <property type="term" value="P:blood vessel development"/>
    <property type="evidence" value="ECO:0007669"/>
    <property type="project" value="Ensembl"/>
</dbReference>
<evidence type="ECO:0000259" key="19">
    <source>
        <dbReference type="PROSITE" id="PS50093"/>
    </source>
</evidence>
<dbReference type="GO" id="GO:0048565">
    <property type="term" value="P:digestive tract development"/>
    <property type="evidence" value="ECO:0007669"/>
    <property type="project" value="Ensembl"/>
</dbReference>
<dbReference type="InterPro" id="IPR002889">
    <property type="entry name" value="WSC_carb-bd"/>
</dbReference>
<feature type="compositionally biased region" description="Low complexity" evidence="16">
    <location>
        <begin position="4180"/>
        <end position="4198"/>
    </location>
</feature>
<dbReference type="SUPFAM" id="SSF49299">
    <property type="entry name" value="PKD domain"/>
    <property type="match status" value="13"/>
</dbReference>
<dbReference type="GO" id="GO:0050982">
    <property type="term" value="P:detection of mechanical stimulus"/>
    <property type="evidence" value="ECO:0007669"/>
    <property type="project" value="Ensembl"/>
</dbReference>
<dbReference type="InterPro" id="IPR036392">
    <property type="entry name" value="PLAT/LH2_dom_sf"/>
</dbReference>
<evidence type="ECO:0000256" key="14">
    <source>
        <dbReference type="ARBA" id="ARBA00023273"/>
    </source>
</evidence>
<dbReference type="Gene3D" id="3.10.100.10">
    <property type="entry name" value="Mannose-Binding Protein A, subunit A"/>
    <property type="match status" value="1"/>
</dbReference>
<gene>
    <name evidence="24" type="primary">PKD1</name>
</gene>
<dbReference type="InterPro" id="IPR001024">
    <property type="entry name" value="PLAT/LH2_dom"/>
</dbReference>
<dbReference type="GO" id="GO:0019904">
    <property type="term" value="F:protein domain specific binding"/>
    <property type="evidence" value="ECO:0007669"/>
    <property type="project" value="Ensembl"/>
</dbReference>
<dbReference type="SMART" id="SM00321">
    <property type="entry name" value="WSC"/>
    <property type="match status" value="1"/>
</dbReference>
<dbReference type="GO" id="GO:0002133">
    <property type="term" value="C:polycystin complex"/>
    <property type="evidence" value="ECO:0007669"/>
    <property type="project" value="Ensembl"/>
</dbReference>
<dbReference type="GO" id="GO:0007507">
    <property type="term" value="P:heart development"/>
    <property type="evidence" value="ECO:0007669"/>
    <property type="project" value="Ensembl"/>
</dbReference>
<evidence type="ECO:0000256" key="8">
    <source>
        <dbReference type="ARBA" id="ARBA00022737"/>
    </source>
</evidence>
<dbReference type="Pfam" id="PF08016">
    <property type="entry name" value="PKD_channel"/>
    <property type="match status" value="1"/>
</dbReference>
<dbReference type="GO" id="GO:0072287">
    <property type="term" value="P:metanephric distal tubule morphogenesis"/>
    <property type="evidence" value="ECO:0007669"/>
    <property type="project" value="Ensembl"/>
</dbReference>
<feature type="domain" description="REJ" evidence="22">
    <location>
        <begin position="2019"/>
        <end position="2702"/>
    </location>
</feature>
<feature type="transmembrane region" description="Helical" evidence="17">
    <location>
        <begin position="3561"/>
        <end position="3580"/>
    </location>
</feature>
<evidence type="ECO:0000313" key="24">
    <source>
        <dbReference type="Ensembl" id="ENSABRP00000010285.1"/>
    </source>
</evidence>
<feature type="domain" description="PKD" evidence="19">
    <location>
        <begin position="1182"/>
        <end position="1255"/>
    </location>
</feature>
<keyword evidence="4" id="KW-1003">Cell membrane</keyword>
<feature type="transmembrane region" description="Helical" evidence="17">
    <location>
        <begin position="3768"/>
        <end position="3787"/>
    </location>
</feature>
<evidence type="ECO:0000259" key="23">
    <source>
        <dbReference type="PROSITE" id="PS51212"/>
    </source>
</evidence>
<dbReference type="InterPro" id="IPR001611">
    <property type="entry name" value="Leu-rich_rpt"/>
</dbReference>
<dbReference type="Pfam" id="PF00059">
    <property type="entry name" value="Lectin_C"/>
    <property type="match status" value="1"/>
</dbReference>
<organism evidence="24 25">
    <name type="scientific">Anser brachyrhynchus</name>
    <name type="common">Pink-footed goose</name>
    <dbReference type="NCBI Taxonomy" id="132585"/>
    <lineage>
        <taxon>Eukaryota</taxon>
        <taxon>Metazoa</taxon>
        <taxon>Chordata</taxon>
        <taxon>Craniata</taxon>
        <taxon>Vertebrata</taxon>
        <taxon>Euteleostomi</taxon>
        <taxon>Archelosauria</taxon>
        <taxon>Archosauria</taxon>
        <taxon>Dinosauria</taxon>
        <taxon>Saurischia</taxon>
        <taxon>Theropoda</taxon>
        <taxon>Coelurosauria</taxon>
        <taxon>Aves</taxon>
        <taxon>Neognathae</taxon>
        <taxon>Galloanserae</taxon>
        <taxon>Anseriformes</taxon>
        <taxon>Anatidae</taxon>
        <taxon>Anserinae</taxon>
        <taxon>Anser</taxon>
    </lineage>
</organism>
<keyword evidence="12" id="KW-1015">Disulfide bond</keyword>
<dbReference type="GO" id="GO:0036303">
    <property type="term" value="P:lymph vessel morphogenesis"/>
    <property type="evidence" value="ECO:0007669"/>
    <property type="project" value="Ensembl"/>
</dbReference>
<feature type="domain" description="PKD" evidence="19">
    <location>
        <begin position="1593"/>
        <end position="1679"/>
    </location>
</feature>
<dbReference type="GO" id="GO:0034704">
    <property type="term" value="C:calcium channel complex"/>
    <property type="evidence" value="ECO:0007669"/>
    <property type="project" value="Ensembl"/>
</dbReference>
<feature type="region of interest" description="Disordered" evidence="16">
    <location>
        <begin position="4129"/>
        <end position="4216"/>
    </location>
</feature>
<feature type="domain" description="C-type lectin" evidence="18">
    <location>
        <begin position="334"/>
        <end position="448"/>
    </location>
</feature>
<dbReference type="GO" id="GO:0030010">
    <property type="term" value="P:establishment of cell polarity"/>
    <property type="evidence" value="ECO:0007669"/>
    <property type="project" value="Ensembl"/>
</dbReference>
<feature type="transmembrane region" description="Helical" evidence="17">
    <location>
        <begin position="2935"/>
        <end position="2957"/>
    </location>
</feature>
<keyword evidence="8" id="KW-0677">Repeat</keyword>
<dbReference type="Pfam" id="PF13855">
    <property type="entry name" value="LRR_8"/>
    <property type="match status" value="1"/>
</dbReference>
<dbReference type="GO" id="GO:0019901">
    <property type="term" value="F:protein kinase binding"/>
    <property type="evidence" value="ECO:0007669"/>
    <property type="project" value="Ensembl"/>
</dbReference>
<evidence type="ECO:0000256" key="16">
    <source>
        <dbReference type="SAM" id="MobiDB-lite"/>
    </source>
</evidence>
<dbReference type="Proteomes" id="UP000694426">
    <property type="component" value="Unplaced"/>
</dbReference>
<dbReference type="GO" id="GO:0044325">
    <property type="term" value="F:transmembrane transporter binding"/>
    <property type="evidence" value="ECO:0007669"/>
    <property type="project" value="Ensembl"/>
</dbReference>
<dbReference type="GO" id="GO:0005262">
    <property type="term" value="F:calcium channel activity"/>
    <property type="evidence" value="ECO:0007669"/>
    <property type="project" value="Ensembl"/>
</dbReference>